<dbReference type="RefSeq" id="WP_142005796.1">
    <property type="nucleotide sequence ID" value="NZ_CAJTBP010000001.1"/>
</dbReference>
<sequence length="82" mass="9176">MNEKLTEEQVIVQAVRSGNDPSKALNDWRRRDFPATVEAEEYEPVGRGGLDPHGSGPYDAYDPVAEAQRHGRRARRALGDSR</sequence>
<reference evidence="2 3" key="1">
    <citation type="submission" date="2019-06" db="EMBL/GenBank/DDBJ databases">
        <title>Sequencing the genomes of 1000 actinobacteria strains.</title>
        <authorList>
            <person name="Klenk H.-P."/>
        </authorList>
    </citation>
    <scope>NUCLEOTIDE SEQUENCE [LARGE SCALE GENOMIC DNA]</scope>
    <source>
        <strain evidence="2 3">DSM 24617</strain>
    </source>
</reference>
<evidence type="ECO:0000313" key="3">
    <source>
        <dbReference type="Proteomes" id="UP000318336"/>
    </source>
</evidence>
<comment type="caution">
    <text evidence="2">The sequence shown here is derived from an EMBL/GenBank/DDBJ whole genome shotgun (WGS) entry which is preliminary data.</text>
</comment>
<evidence type="ECO:0000256" key="1">
    <source>
        <dbReference type="SAM" id="MobiDB-lite"/>
    </source>
</evidence>
<protein>
    <submittedName>
        <fullName evidence="2">Uncharacterized protein</fullName>
    </submittedName>
</protein>
<accession>A0A542XDE1</accession>
<dbReference type="Proteomes" id="UP000318336">
    <property type="component" value="Unassembled WGS sequence"/>
</dbReference>
<dbReference type="AlphaFoldDB" id="A0A542XDE1"/>
<evidence type="ECO:0000313" key="2">
    <source>
        <dbReference type="EMBL" id="TQL33825.1"/>
    </source>
</evidence>
<name>A0A542XDE1_9MICO</name>
<proteinExistence type="predicted"/>
<gene>
    <name evidence="2" type="ORF">FB554_1978</name>
</gene>
<feature type="region of interest" description="Disordered" evidence="1">
    <location>
        <begin position="36"/>
        <end position="82"/>
    </location>
</feature>
<organism evidence="2 3">
    <name type="scientific">Barrientosiimonas humi</name>
    <dbReference type="NCBI Taxonomy" id="999931"/>
    <lineage>
        <taxon>Bacteria</taxon>
        <taxon>Bacillati</taxon>
        <taxon>Actinomycetota</taxon>
        <taxon>Actinomycetes</taxon>
        <taxon>Micrococcales</taxon>
        <taxon>Dermacoccaceae</taxon>
        <taxon>Barrientosiimonas</taxon>
    </lineage>
</organism>
<dbReference type="EMBL" id="VFOK01000001">
    <property type="protein sequence ID" value="TQL33825.1"/>
    <property type="molecule type" value="Genomic_DNA"/>
</dbReference>
<keyword evidence="3" id="KW-1185">Reference proteome</keyword>